<sequence>MNGKVIGGFLMLTALVAGGAMYYLQEYAFYRPVEVSSPTAAIRLMSLGGMPEAMLTSDFEGIDADSSPLRFRGCFVTPMTLAMLSETFEPYEDPTPLVAPSWFDCFDAENIGQDLESGAALAFLSEKNIHPGVDRVVAVYPDGRAYAWHQLNESAEK</sequence>
<feature type="transmembrane region" description="Helical" evidence="1">
    <location>
        <begin position="6"/>
        <end position="24"/>
    </location>
</feature>
<keyword evidence="1" id="KW-1133">Transmembrane helix</keyword>
<evidence type="ECO:0000256" key="1">
    <source>
        <dbReference type="SAM" id="Phobius"/>
    </source>
</evidence>
<keyword evidence="1" id="KW-0472">Membrane</keyword>
<reference evidence="2 3" key="1">
    <citation type="submission" date="2022-10" db="EMBL/GenBank/DDBJ databases">
        <title>Defluviimonas sp. nov., isolated from ocean surface water.</title>
        <authorList>
            <person name="He W."/>
            <person name="Wang L."/>
            <person name="Zhang D.-F."/>
        </authorList>
    </citation>
    <scope>NUCLEOTIDE SEQUENCE [LARGE SCALE GENOMIC DNA]</scope>
    <source>
        <strain evidence="2 3">WL0075</strain>
    </source>
</reference>
<evidence type="ECO:0000313" key="2">
    <source>
        <dbReference type="EMBL" id="MCV2864927.1"/>
    </source>
</evidence>
<dbReference type="RefSeq" id="WP_263721447.1">
    <property type="nucleotide sequence ID" value="NZ_JAOWLA010000007.1"/>
</dbReference>
<accession>A0ABT2Z1F3</accession>
<dbReference type="EMBL" id="JAOWLA010000007">
    <property type="protein sequence ID" value="MCV2864927.1"/>
    <property type="molecule type" value="Genomic_DNA"/>
</dbReference>
<keyword evidence="3" id="KW-1185">Reference proteome</keyword>
<organism evidence="2 3">
    <name type="scientific">Albidovulum sediminicola</name>
    <dbReference type="NCBI Taxonomy" id="2984331"/>
    <lineage>
        <taxon>Bacteria</taxon>
        <taxon>Pseudomonadati</taxon>
        <taxon>Pseudomonadota</taxon>
        <taxon>Alphaproteobacteria</taxon>
        <taxon>Rhodobacterales</taxon>
        <taxon>Paracoccaceae</taxon>
        <taxon>Albidovulum</taxon>
    </lineage>
</organism>
<name>A0ABT2Z1F3_9RHOB</name>
<dbReference type="Proteomes" id="UP001652503">
    <property type="component" value="Unassembled WGS sequence"/>
</dbReference>
<gene>
    <name evidence="2" type="ORF">OE647_09280</name>
</gene>
<evidence type="ECO:0000313" key="3">
    <source>
        <dbReference type="Proteomes" id="UP001652503"/>
    </source>
</evidence>
<proteinExistence type="predicted"/>
<dbReference type="InterPro" id="IPR045616">
    <property type="entry name" value="DUF6446"/>
</dbReference>
<protein>
    <submittedName>
        <fullName evidence="2">DUF6446 family protein</fullName>
    </submittedName>
</protein>
<dbReference type="Pfam" id="PF20044">
    <property type="entry name" value="DUF6446"/>
    <property type="match status" value="1"/>
</dbReference>
<keyword evidence="1" id="KW-0812">Transmembrane</keyword>
<comment type="caution">
    <text evidence="2">The sequence shown here is derived from an EMBL/GenBank/DDBJ whole genome shotgun (WGS) entry which is preliminary data.</text>
</comment>